<dbReference type="InterPro" id="IPR023485">
    <property type="entry name" value="Ptyr_pPase"/>
</dbReference>
<dbReference type="RefSeq" id="WP_343946600.1">
    <property type="nucleotide sequence ID" value="NZ_BAAAHP010000300.1"/>
</dbReference>
<dbReference type="PRINTS" id="PR00719">
    <property type="entry name" value="LMWPTPASE"/>
</dbReference>
<dbReference type="PANTHER" id="PTHR11717">
    <property type="entry name" value="LOW MOLECULAR WEIGHT PROTEIN TYROSINE PHOSPHATASE"/>
    <property type="match status" value="1"/>
</dbReference>
<dbReference type="Pfam" id="PF01451">
    <property type="entry name" value="LMWPc"/>
    <property type="match status" value="1"/>
</dbReference>
<evidence type="ECO:0000256" key="4">
    <source>
        <dbReference type="ARBA" id="ARBA00022912"/>
    </source>
</evidence>
<dbReference type="InterPro" id="IPR050438">
    <property type="entry name" value="LMW_PTPase"/>
</dbReference>
<evidence type="ECO:0000313" key="6">
    <source>
        <dbReference type="EMBL" id="GAA0906549.1"/>
    </source>
</evidence>
<comment type="caution">
    <text evidence="6">The sequence shown here is derived from an EMBL/GenBank/DDBJ whole genome shotgun (WGS) entry which is preliminary data.</text>
</comment>
<dbReference type="CDD" id="cd16343">
    <property type="entry name" value="LMWPTP"/>
    <property type="match status" value="1"/>
</dbReference>
<evidence type="ECO:0000256" key="3">
    <source>
        <dbReference type="ARBA" id="ARBA00022801"/>
    </source>
</evidence>
<dbReference type="InterPro" id="IPR036196">
    <property type="entry name" value="Ptyr_pPase_sf"/>
</dbReference>
<evidence type="ECO:0000313" key="7">
    <source>
        <dbReference type="Proteomes" id="UP001499967"/>
    </source>
</evidence>
<dbReference type="Proteomes" id="UP001499967">
    <property type="component" value="Unassembled WGS sequence"/>
</dbReference>
<dbReference type="EMBL" id="BAAAHP010000300">
    <property type="protein sequence ID" value="GAA0906549.1"/>
    <property type="molecule type" value="Genomic_DNA"/>
</dbReference>
<accession>A0ABN1NGQ0</accession>
<dbReference type="PANTHER" id="PTHR11717:SF7">
    <property type="entry name" value="LOW MOLECULAR WEIGHT PHOSPHOTYROSINE PROTEIN PHOSPHATASE"/>
    <property type="match status" value="1"/>
</dbReference>
<keyword evidence="7" id="KW-1185">Reference proteome</keyword>
<comment type="similarity">
    <text evidence="1">Belongs to the low molecular weight phosphotyrosine protein phosphatase family.</text>
</comment>
<dbReference type="SMART" id="SM00226">
    <property type="entry name" value="LMWPc"/>
    <property type="match status" value="1"/>
</dbReference>
<keyword evidence="4" id="KW-0904">Protein phosphatase</keyword>
<feature type="domain" description="Phosphotyrosine protein phosphatase I" evidence="5">
    <location>
        <begin position="14"/>
        <end position="160"/>
    </location>
</feature>
<dbReference type="InterPro" id="IPR017867">
    <property type="entry name" value="Tyr_phospatase_low_mol_wt"/>
</dbReference>
<evidence type="ECO:0000256" key="1">
    <source>
        <dbReference type="ARBA" id="ARBA00011063"/>
    </source>
</evidence>
<keyword evidence="3" id="KW-0378">Hydrolase</keyword>
<name>A0ABN1NGQ0_9PSEU</name>
<proteinExistence type="inferred from homology"/>
<dbReference type="EC" id="3.1.3.48" evidence="2"/>
<dbReference type="Gene3D" id="3.40.50.2300">
    <property type="match status" value="1"/>
</dbReference>
<protein>
    <recommendedName>
        <fullName evidence="2">protein-tyrosine-phosphatase</fullName>
        <ecNumber evidence="2">3.1.3.48</ecNumber>
    </recommendedName>
</protein>
<evidence type="ECO:0000256" key="2">
    <source>
        <dbReference type="ARBA" id="ARBA00013064"/>
    </source>
</evidence>
<reference evidence="6 7" key="1">
    <citation type="journal article" date="2019" name="Int. J. Syst. Evol. Microbiol.">
        <title>The Global Catalogue of Microorganisms (GCM) 10K type strain sequencing project: providing services to taxonomists for standard genome sequencing and annotation.</title>
        <authorList>
            <consortium name="The Broad Institute Genomics Platform"/>
            <consortium name="The Broad Institute Genome Sequencing Center for Infectious Disease"/>
            <person name="Wu L."/>
            <person name="Ma J."/>
        </authorList>
    </citation>
    <scope>NUCLEOTIDE SEQUENCE [LARGE SCALE GENOMIC DNA]</scope>
    <source>
        <strain evidence="6 7">JCM 11117</strain>
    </source>
</reference>
<sequence>MRETGHVPSESKSLSVVFVCTGNICRSPIAEKVFVHELERAGLADAVHVTSAGTGSWHIGSPADERAVATLLAAGYKTEHVARQVDAEQLEADLIVALDRSHERALRSMVSDPDRVRLLRSFDPDAPPHAEVPDPYYGDDDGFTEVLEMVRAAMPGMIAWVRENI</sequence>
<gene>
    <name evidence="6" type="ORF">GCM10009559_74950</name>
</gene>
<evidence type="ECO:0000259" key="5">
    <source>
        <dbReference type="SMART" id="SM00226"/>
    </source>
</evidence>
<dbReference type="SUPFAM" id="SSF52788">
    <property type="entry name" value="Phosphotyrosine protein phosphatases I"/>
    <property type="match status" value="1"/>
</dbReference>
<organism evidence="6 7">
    <name type="scientific">Pseudonocardia zijingensis</name>
    <dbReference type="NCBI Taxonomy" id="153376"/>
    <lineage>
        <taxon>Bacteria</taxon>
        <taxon>Bacillati</taxon>
        <taxon>Actinomycetota</taxon>
        <taxon>Actinomycetes</taxon>
        <taxon>Pseudonocardiales</taxon>
        <taxon>Pseudonocardiaceae</taxon>
        <taxon>Pseudonocardia</taxon>
    </lineage>
</organism>